<accession>A0AAE0L6U8</accession>
<dbReference type="AlphaFoldDB" id="A0AAE0L6U8"/>
<reference evidence="2 3" key="1">
    <citation type="journal article" date="2015" name="Genome Biol. Evol.">
        <title>Comparative Genomics of a Bacterivorous Green Alga Reveals Evolutionary Causalities and Consequences of Phago-Mixotrophic Mode of Nutrition.</title>
        <authorList>
            <person name="Burns J.A."/>
            <person name="Paasch A."/>
            <person name="Narechania A."/>
            <person name="Kim E."/>
        </authorList>
    </citation>
    <scope>NUCLEOTIDE SEQUENCE [LARGE SCALE GENOMIC DNA]</scope>
    <source>
        <strain evidence="2 3">PLY_AMNH</strain>
    </source>
</reference>
<dbReference type="Pfam" id="PF13843">
    <property type="entry name" value="DDE_Tnp_1_7"/>
    <property type="match status" value="1"/>
</dbReference>
<protein>
    <recommendedName>
        <fullName evidence="1">PiggyBac transposable element-derived protein domain-containing protein</fullName>
    </recommendedName>
</protein>
<proteinExistence type="predicted"/>
<comment type="caution">
    <text evidence="2">The sequence shown here is derived from an EMBL/GenBank/DDBJ whole genome shotgun (WGS) entry which is preliminary data.</text>
</comment>
<name>A0AAE0L6U8_9CHLO</name>
<evidence type="ECO:0000313" key="3">
    <source>
        <dbReference type="Proteomes" id="UP001190700"/>
    </source>
</evidence>
<sequence>MVLNKRASHEEHFSSDRLVRSVVADTYAQIPWEQTFRFFCPYNITLLRQNLAGSAGYSPYAKYDLIRATLSRNINILSIPPKVLSYDEGGRPWQGKGGHGVTVHYNSNKPNKRMTMCFMFAAFGIPYAWEFYTGADSNTFNEELYNTVEEKAYGKHTSRILRLYKSIITAGNPKKRYEDLSIRTEGHSLYMDNLFVSIFLFYILWKVYKAGACGTHRENNKLPNLSWGATFQRGAYKWATTIFHNICFLYVEYGDNKIVRFLSTIHSSPENNPGKFKERWDSDTRKYVRVFLPQIKLDYDAGMGAVDLADMLESFVRILFKTRRPYMVNYFWHFEMAVTSSHQFCKLLYGAEAYKRRSMRDDIRALVRCMLEYGGTMRELERVDGAQKRKRRSNQFLDAAKHPPTEYERGRCFYCRNDKKKTFRGCQTCEALLCSPECWTKYHDECA</sequence>
<organism evidence="2 3">
    <name type="scientific">Cymbomonas tetramitiformis</name>
    <dbReference type="NCBI Taxonomy" id="36881"/>
    <lineage>
        <taxon>Eukaryota</taxon>
        <taxon>Viridiplantae</taxon>
        <taxon>Chlorophyta</taxon>
        <taxon>Pyramimonadophyceae</taxon>
        <taxon>Pyramimonadales</taxon>
        <taxon>Pyramimonadaceae</taxon>
        <taxon>Cymbomonas</taxon>
    </lineage>
</organism>
<dbReference type="EMBL" id="LGRX02007840">
    <property type="protein sequence ID" value="KAK3274233.1"/>
    <property type="molecule type" value="Genomic_DNA"/>
</dbReference>
<evidence type="ECO:0000259" key="1">
    <source>
        <dbReference type="Pfam" id="PF13843"/>
    </source>
</evidence>
<gene>
    <name evidence="2" type="ORF">CYMTET_17575</name>
</gene>
<keyword evidence="3" id="KW-1185">Reference proteome</keyword>
<dbReference type="PANTHER" id="PTHR47272:SF2">
    <property type="entry name" value="PIGGYBAC TRANSPOSABLE ELEMENT-DERIVED PROTEIN 3-LIKE"/>
    <property type="match status" value="1"/>
</dbReference>
<dbReference type="InterPro" id="IPR029526">
    <property type="entry name" value="PGBD"/>
</dbReference>
<feature type="domain" description="PiggyBac transposable element-derived protein" evidence="1">
    <location>
        <begin position="104"/>
        <end position="329"/>
    </location>
</feature>
<evidence type="ECO:0000313" key="2">
    <source>
        <dbReference type="EMBL" id="KAK3274233.1"/>
    </source>
</evidence>
<dbReference type="PANTHER" id="PTHR47272">
    <property type="entry name" value="DDE_TNP_1_7 DOMAIN-CONTAINING PROTEIN"/>
    <property type="match status" value="1"/>
</dbReference>
<dbReference type="Proteomes" id="UP001190700">
    <property type="component" value="Unassembled WGS sequence"/>
</dbReference>